<name>A0ABR4I9V5_9EURO</name>
<dbReference type="PANTHER" id="PTHR42085:SF6">
    <property type="entry name" value="F-BOX DOMAIN-CONTAINING PROTEIN"/>
    <property type="match status" value="1"/>
</dbReference>
<organism evidence="1 2">
    <name type="scientific">Aspergillus cavernicola</name>
    <dbReference type="NCBI Taxonomy" id="176166"/>
    <lineage>
        <taxon>Eukaryota</taxon>
        <taxon>Fungi</taxon>
        <taxon>Dikarya</taxon>
        <taxon>Ascomycota</taxon>
        <taxon>Pezizomycotina</taxon>
        <taxon>Eurotiomycetes</taxon>
        <taxon>Eurotiomycetidae</taxon>
        <taxon>Eurotiales</taxon>
        <taxon>Aspergillaceae</taxon>
        <taxon>Aspergillus</taxon>
        <taxon>Aspergillus subgen. Nidulantes</taxon>
    </lineage>
</organism>
<evidence type="ECO:0008006" key="3">
    <source>
        <dbReference type="Google" id="ProtNLM"/>
    </source>
</evidence>
<sequence>MAEQPFFLRLPYDIRRRIYKWLGVICKPDPLTLKEAFDGEWSAREQRFIRENDEWFYIPNQLFYVSRAVSEDVRAALYSEHSLQFDDGWRDNIQTLLNLTPLAWKSLRSIFVLIGTKGCTAWWGPNIDMQNPDRDCHGTVQEISENDAQLEATGILPTWRLICSKLARYNTQDDRFELRLICGAATTETAAAFLAPIHDLPRLKALSIRMGADRRLEIQQMVMSMIRQKTTYFAPEPKGTFPFLELPVELQLRILEYTILIAPRHLMSRYYCYRFIPVDCRLFRCAGYPVGEHRCEDIYCPATHTGFSTAYPCQNTIHDALFLVSKAVRQLALSIYYSRNTFEVWYQERVLPPPVRTPWSPQTSRFLCQLPVHSWQHLRHVRWVFHRLHMPGDDGYNEYVDDWLHTLATLFSSGAIRPCSFTIELHFHKPYWSHPDQYQAEPGWELCDRVVAPVIPWRGLLKDFFVHNYGNDTDYFDKKRRYPREALLEQKVMGKEYDSLARGKGDTFYRYL</sequence>
<dbReference type="EMBL" id="JBFXLS010000043">
    <property type="protein sequence ID" value="KAL2824456.1"/>
    <property type="molecule type" value="Genomic_DNA"/>
</dbReference>
<proteinExistence type="predicted"/>
<keyword evidence="2" id="KW-1185">Reference proteome</keyword>
<protein>
    <recommendedName>
        <fullName evidence="3">F-box domain-containing protein</fullName>
    </recommendedName>
</protein>
<dbReference type="InterPro" id="IPR038883">
    <property type="entry name" value="AN11006-like"/>
</dbReference>
<evidence type="ECO:0000313" key="2">
    <source>
        <dbReference type="Proteomes" id="UP001610335"/>
    </source>
</evidence>
<dbReference type="Proteomes" id="UP001610335">
    <property type="component" value="Unassembled WGS sequence"/>
</dbReference>
<dbReference type="PANTHER" id="PTHR42085">
    <property type="entry name" value="F-BOX DOMAIN-CONTAINING PROTEIN"/>
    <property type="match status" value="1"/>
</dbReference>
<accession>A0ABR4I9V5</accession>
<reference evidence="1 2" key="1">
    <citation type="submission" date="2024-07" db="EMBL/GenBank/DDBJ databases">
        <title>Section-level genome sequencing and comparative genomics of Aspergillus sections Usti and Cavernicolus.</title>
        <authorList>
            <consortium name="Lawrence Berkeley National Laboratory"/>
            <person name="Nybo J.L."/>
            <person name="Vesth T.C."/>
            <person name="Theobald S."/>
            <person name="Frisvad J.C."/>
            <person name="Larsen T.O."/>
            <person name="Kjaerboelling I."/>
            <person name="Rothschild-Mancinelli K."/>
            <person name="Lyhne E.K."/>
            <person name="Kogle M.E."/>
            <person name="Barry K."/>
            <person name="Clum A."/>
            <person name="Na H."/>
            <person name="Ledsgaard L."/>
            <person name="Lin J."/>
            <person name="Lipzen A."/>
            <person name="Kuo A."/>
            <person name="Riley R."/>
            <person name="Mondo S."/>
            <person name="LaButti K."/>
            <person name="Haridas S."/>
            <person name="Pangalinan J."/>
            <person name="Salamov A.A."/>
            <person name="Simmons B.A."/>
            <person name="Magnuson J.K."/>
            <person name="Chen J."/>
            <person name="Drula E."/>
            <person name="Henrissat B."/>
            <person name="Wiebenga A."/>
            <person name="Lubbers R.J."/>
            <person name="Gomes A.C."/>
            <person name="Makela M.R."/>
            <person name="Stajich J."/>
            <person name="Grigoriev I.V."/>
            <person name="Mortensen U.H."/>
            <person name="De vries R.P."/>
            <person name="Baker S.E."/>
            <person name="Andersen M.R."/>
        </authorList>
    </citation>
    <scope>NUCLEOTIDE SEQUENCE [LARGE SCALE GENOMIC DNA]</scope>
    <source>
        <strain evidence="1 2">CBS 600.67</strain>
    </source>
</reference>
<gene>
    <name evidence="1" type="ORF">BDW59DRAFT_147373</name>
</gene>
<evidence type="ECO:0000313" key="1">
    <source>
        <dbReference type="EMBL" id="KAL2824456.1"/>
    </source>
</evidence>
<comment type="caution">
    <text evidence="1">The sequence shown here is derived from an EMBL/GenBank/DDBJ whole genome shotgun (WGS) entry which is preliminary data.</text>
</comment>